<reference evidence="2" key="1">
    <citation type="submission" date="2021-04" db="EMBL/GenBank/DDBJ databases">
        <title>Draft genome sequence of Xylanibacillus composti strain K13.</title>
        <authorList>
            <person name="Uke A."/>
            <person name="Chhe C."/>
            <person name="Baramee S."/>
            <person name="Kosugi A."/>
        </authorList>
    </citation>
    <scope>NUCLEOTIDE SEQUENCE</scope>
    <source>
        <strain evidence="2">K13</strain>
    </source>
</reference>
<feature type="compositionally biased region" description="Polar residues" evidence="1">
    <location>
        <begin position="24"/>
        <end position="35"/>
    </location>
</feature>
<evidence type="ECO:0000313" key="3">
    <source>
        <dbReference type="Proteomes" id="UP000677918"/>
    </source>
</evidence>
<comment type="caution">
    <text evidence="2">The sequence shown here is derived from an EMBL/GenBank/DDBJ whole genome shotgun (WGS) entry which is preliminary data.</text>
</comment>
<keyword evidence="3" id="KW-1185">Reference proteome</keyword>
<dbReference type="EMBL" id="BOVK01000061">
    <property type="protein sequence ID" value="GIQ70833.1"/>
    <property type="molecule type" value="Genomic_DNA"/>
</dbReference>
<dbReference type="Proteomes" id="UP000677918">
    <property type="component" value="Unassembled WGS sequence"/>
</dbReference>
<evidence type="ECO:0000313" key="2">
    <source>
        <dbReference type="EMBL" id="GIQ70833.1"/>
    </source>
</evidence>
<protein>
    <submittedName>
        <fullName evidence="2">Uncharacterized protein</fullName>
    </submittedName>
</protein>
<name>A0A8J4H8T4_9BACL</name>
<accession>A0A8J4H8T4</accession>
<sequence length="55" mass="6031">MTQAPANGDKNLLNVADKLEQEGVNAQQAQQLNQDINDRRKDAKETDTPKTPGNP</sequence>
<feature type="region of interest" description="Disordered" evidence="1">
    <location>
        <begin position="20"/>
        <end position="55"/>
    </location>
</feature>
<organism evidence="2 3">
    <name type="scientific">Xylanibacillus composti</name>
    <dbReference type="NCBI Taxonomy" id="1572762"/>
    <lineage>
        <taxon>Bacteria</taxon>
        <taxon>Bacillati</taxon>
        <taxon>Bacillota</taxon>
        <taxon>Bacilli</taxon>
        <taxon>Bacillales</taxon>
        <taxon>Paenibacillaceae</taxon>
        <taxon>Xylanibacillus</taxon>
    </lineage>
</organism>
<dbReference type="RefSeq" id="WP_213413647.1">
    <property type="nucleotide sequence ID" value="NZ_BOVK01000061.1"/>
</dbReference>
<feature type="compositionally biased region" description="Basic and acidic residues" evidence="1">
    <location>
        <begin position="36"/>
        <end position="48"/>
    </location>
</feature>
<proteinExistence type="predicted"/>
<dbReference type="AlphaFoldDB" id="A0A8J4H8T4"/>
<evidence type="ECO:0000256" key="1">
    <source>
        <dbReference type="SAM" id="MobiDB-lite"/>
    </source>
</evidence>
<gene>
    <name evidence="2" type="ORF">XYCOK13_36570</name>
</gene>